<proteinExistence type="predicted"/>
<evidence type="ECO:0000313" key="2">
    <source>
        <dbReference type="EMBL" id="VDM25378.1"/>
    </source>
</evidence>
<dbReference type="InterPro" id="IPR050927">
    <property type="entry name" value="TRPM"/>
</dbReference>
<keyword evidence="3" id="KW-1185">Reference proteome</keyword>
<dbReference type="AlphaFoldDB" id="A0A0R3WV80"/>
<accession>A0A0R3WV80</accession>
<sequence>MRARLSGHSRRALCECSDDVANHEQFSENEALNKLIASRNEVFIKRPTNTFGQFETPCSNLVAEFVRIADDTPFDNLAELFFGIWKMRKPDLALTLYGSVPQQKPFQKRFINMLFSVFQKTLTWVLTDGTYESIAETMSQGMRGYAEAYGLTKLQVIGIAPWRRMSFQADLHTTDFLVYLCYSLPTSDRVVNS</sequence>
<dbReference type="OrthoDB" id="6277485at2759"/>
<reference evidence="4" key="1">
    <citation type="submission" date="2017-02" db="UniProtKB">
        <authorList>
            <consortium name="WormBaseParasite"/>
        </authorList>
    </citation>
    <scope>IDENTIFICATION</scope>
</reference>
<dbReference type="GO" id="GO:0030001">
    <property type="term" value="P:metal ion transport"/>
    <property type="evidence" value="ECO:0007669"/>
    <property type="project" value="TreeGrafter"/>
</dbReference>
<dbReference type="PANTHER" id="PTHR13800:SF1">
    <property type="entry name" value="TRANSIENT RECEPTOR POTENTIAL CATION CHANNEL TRPM"/>
    <property type="match status" value="1"/>
</dbReference>
<protein>
    <submittedName>
        <fullName evidence="4">LSDAT_euk domain-containing protein</fullName>
    </submittedName>
</protein>
<dbReference type="Proteomes" id="UP000274429">
    <property type="component" value="Unassembled WGS sequence"/>
</dbReference>
<evidence type="ECO:0000259" key="1">
    <source>
        <dbReference type="Pfam" id="PF18139"/>
    </source>
</evidence>
<dbReference type="WBParaSite" id="TTAC_0000467001-mRNA-1">
    <property type="protein sequence ID" value="TTAC_0000467001-mRNA-1"/>
    <property type="gene ID" value="TTAC_0000467001"/>
</dbReference>
<evidence type="ECO:0000313" key="4">
    <source>
        <dbReference type="WBParaSite" id="TTAC_0000467001-mRNA-1"/>
    </source>
</evidence>
<dbReference type="GO" id="GO:0005886">
    <property type="term" value="C:plasma membrane"/>
    <property type="evidence" value="ECO:0007669"/>
    <property type="project" value="TreeGrafter"/>
</dbReference>
<dbReference type="InterPro" id="IPR041491">
    <property type="entry name" value="TRPM_SLOG"/>
</dbReference>
<dbReference type="EMBL" id="UYWX01004977">
    <property type="protein sequence ID" value="VDM25378.1"/>
    <property type="molecule type" value="Genomic_DNA"/>
</dbReference>
<organism evidence="4">
    <name type="scientific">Hydatigena taeniaeformis</name>
    <name type="common">Feline tapeworm</name>
    <name type="synonym">Taenia taeniaeformis</name>
    <dbReference type="NCBI Taxonomy" id="6205"/>
    <lineage>
        <taxon>Eukaryota</taxon>
        <taxon>Metazoa</taxon>
        <taxon>Spiralia</taxon>
        <taxon>Lophotrochozoa</taxon>
        <taxon>Platyhelminthes</taxon>
        <taxon>Cestoda</taxon>
        <taxon>Eucestoda</taxon>
        <taxon>Cyclophyllidea</taxon>
        <taxon>Taeniidae</taxon>
        <taxon>Hydatigera</taxon>
    </lineage>
</organism>
<dbReference type="Pfam" id="PF18139">
    <property type="entry name" value="LSDAT_euk"/>
    <property type="match status" value="1"/>
</dbReference>
<reference evidence="2 3" key="2">
    <citation type="submission" date="2018-11" db="EMBL/GenBank/DDBJ databases">
        <authorList>
            <consortium name="Pathogen Informatics"/>
        </authorList>
    </citation>
    <scope>NUCLEOTIDE SEQUENCE [LARGE SCALE GENOMIC DNA]</scope>
</reference>
<dbReference type="PANTHER" id="PTHR13800">
    <property type="entry name" value="TRANSIENT RECEPTOR POTENTIAL CATION CHANNEL, SUBFAMILY M, MEMBER 6"/>
    <property type="match status" value="1"/>
</dbReference>
<name>A0A0R3WV80_HYDTA</name>
<gene>
    <name evidence="2" type="ORF">TTAC_LOCUS4655</name>
</gene>
<dbReference type="GO" id="GO:0005261">
    <property type="term" value="F:monoatomic cation channel activity"/>
    <property type="evidence" value="ECO:0007669"/>
    <property type="project" value="TreeGrafter"/>
</dbReference>
<dbReference type="STRING" id="6205.A0A0R3WV80"/>
<evidence type="ECO:0000313" key="3">
    <source>
        <dbReference type="Proteomes" id="UP000274429"/>
    </source>
</evidence>
<feature type="domain" description="TRPM SLOG" evidence="1">
    <location>
        <begin position="63"/>
        <end position="177"/>
    </location>
</feature>